<feature type="region of interest" description="Disordered" evidence="1">
    <location>
        <begin position="71"/>
        <end position="122"/>
    </location>
</feature>
<feature type="compositionally biased region" description="Low complexity" evidence="1">
    <location>
        <begin position="283"/>
        <end position="308"/>
    </location>
</feature>
<reference evidence="3 4" key="1">
    <citation type="submission" date="2024-02" db="EMBL/GenBank/DDBJ databases">
        <title>De novo assembly and annotation of 12 fungi associated with fruit tree decline syndrome in Ontario, Canada.</title>
        <authorList>
            <person name="Sulman M."/>
            <person name="Ellouze W."/>
            <person name="Ilyukhin E."/>
        </authorList>
    </citation>
    <scope>NUCLEOTIDE SEQUENCE [LARGE SCALE GENOMIC DNA]</scope>
    <source>
        <strain evidence="3 4">M11/M66-122</strain>
    </source>
</reference>
<dbReference type="GO" id="GO:0003723">
    <property type="term" value="F:RNA binding"/>
    <property type="evidence" value="ECO:0007669"/>
    <property type="project" value="InterPro"/>
</dbReference>
<dbReference type="Proteomes" id="UP001320420">
    <property type="component" value="Unassembled WGS sequence"/>
</dbReference>
<organism evidence="3 4">
    <name type="scientific">Diatrype stigma</name>
    <dbReference type="NCBI Taxonomy" id="117547"/>
    <lineage>
        <taxon>Eukaryota</taxon>
        <taxon>Fungi</taxon>
        <taxon>Dikarya</taxon>
        <taxon>Ascomycota</taxon>
        <taxon>Pezizomycotina</taxon>
        <taxon>Sordariomycetes</taxon>
        <taxon>Xylariomycetidae</taxon>
        <taxon>Xylariales</taxon>
        <taxon>Diatrypaceae</taxon>
        <taxon>Diatrype</taxon>
    </lineage>
</organism>
<dbReference type="InterPro" id="IPR035979">
    <property type="entry name" value="RBD_domain_sf"/>
</dbReference>
<feature type="region of interest" description="Disordered" evidence="1">
    <location>
        <begin position="30"/>
        <end position="57"/>
    </location>
</feature>
<accession>A0AAN9UVD2</accession>
<name>A0AAN9UVD2_9PEZI</name>
<dbReference type="AlphaFoldDB" id="A0AAN9UVD2"/>
<dbReference type="InterPro" id="IPR000504">
    <property type="entry name" value="RRM_dom"/>
</dbReference>
<gene>
    <name evidence="3" type="ORF">SLS62_001742</name>
</gene>
<dbReference type="Pfam" id="PF00076">
    <property type="entry name" value="RRM_1"/>
    <property type="match status" value="1"/>
</dbReference>
<protein>
    <recommendedName>
        <fullName evidence="2">RRM domain-containing protein</fullName>
    </recommendedName>
</protein>
<dbReference type="SUPFAM" id="SSF54928">
    <property type="entry name" value="RNA-binding domain, RBD"/>
    <property type="match status" value="1"/>
</dbReference>
<dbReference type="EMBL" id="JAKJXP020000008">
    <property type="protein sequence ID" value="KAK7756150.1"/>
    <property type="molecule type" value="Genomic_DNA"/>
</dbReference>
<evidence type="ECO:0000313" key="3">
    <source>
        <dbReference type="EMBL" id="KAK7756150.1"/>
    </source>
</evidence>
<proteinExistence type="predicted"/>
<evidence type="ECO:0000259" key="2">
    <source>
        <dbReference type="Pfam" id="PF00076"/>
    </source>
</evidence>
<sequence>MPKGHAVEFEKIINAGRERKKNEQLAARIFSSKDNQRRSSAPIKPALGGSLASRVGVKKRVSSAARIPAGNVEGDWTHDLHPSQARNNKFKSQQQHPKPNSLAARIHAPGTAPPKPAPTRPNRAAKLANAYSRTTSSPATAQQQINHVRPFAPPQQPRGNGITIRGLAGPFVVMAQNFAPGTTAADVESAMTPIGGLISSCRLVKTHPIVIAEVVFENKEGADRVIATFHNQTADGRTLNVYMRPGGAYTPTSPASKNESRHSNNHVVVDGSMGFDDPMETDSSYGGNYGNNSNGGLYSDTLVTNGTNGTNGGNNRRGRGFNRSGRSGR</sequence>
<feature type="domain" description="RRM" evidence="2">
    <location>
        <begin position="176"/>
        <end position="239"/>
    </location>
</feature>
<feature type="region of interest" description="Disordered" evidence="1">
    <location>
        <begin position="275"/>
        <end position="329"/>
    </location>
</feature>
<dbReference type="CDD" id="cd00590">
    <property type="entry name" value="RRM_SF"/>
    <property type="match status" value="1"/>
</dbReference>
<feature type="compositionally biased region" description="Polar residues" evidence="1">
    <location>
        <begin position="84"/>
        <end position="98"/>
    </location>
</feature>
<feature type="compositionally biased region" description="Basic residues" evidence="1">
    <location>
        <begin position="316"/>
        <end position="329"/>
    </location>
</feature>
<dbReference type="Gene3D" id="3.30.70.330">
    <property type="match status" value="1"/>
</dbReference>
<keyword evidence="4" id="KW-1185">Reference proteome</keyword>
<evidence type="ECO:0000313" key="4">
    <source>
        <dbReference type="Proteomes" id="UP001320420"/>
    </source>
</evidence>
<dbReference type="InterPro" id="IPR012677">
    <property type="entry name" value="Nucleotide-bd_a/b_plait_sf"/>
</dbReference>
<comment type="caution">
    <text evidence="3">The sequence shown here is derived from an EMBL/GenBank/DDBJ whole genome shotgun (WGS) entry which is preliminary data.</text>
</comment>
<evidence type="ECO:0000256" key="1">
    <source>
        <dbReference type="SAM" id="MobiDB-lite"/>
    </source>
</evidence>